<evidence type="ECO:0000256" key="1">
    <source>
        <dbReference type="SAM" id="MobiDB-lite"/>
    </source>
</evidence>
<accession>A0A7S3R4G3</accession>
<organism evidence="2">
    <name type="scientific">Dunaliella tertiolecta</name>
    <name type="common">Green alga</name>
    <dbReference type="NCBI Taxonomy" id="3047"/>
    <lineage>
        <taxon>Eukaryota</taxon>
        <taxon>Viridiplantae</taxon>
        <taxon>Chlorophyta</taxon>
        <taxon>core chlorophytes</taxon>
        <taxon>Chlorophyceae</taxon>
        <taxon>CS clade</taxon>
        <taxon>Chlamydomonadales</taxon>
        <taxon>Dunaliellaceae</taxon>
        <taxon>Dunaliella</taxon>
    </lineage>
</organism>
<dbReference type="EMBL" id="HBIP01027426">
    <property type="protein sequence ID" value="CAE0501500.1"/>
    <property type="molecule type" value="Transcribed_RNA"/>
</dbReference>
<reference evidence="2" key="1">
    <citation type="submission" date="2021-01" db="EMBL/GenBank/DDBJ databases">
        <authorList>
            <person name="Corre E."/>
            <person name="Pelletier E."/>
            <person name="Niang G."/>
            <person name="Scheremetjew M."/>
            <person name="Finn R."/>
            <person name="Kale V."/>
            <person name="Holt S."/>
            <person name="Cochrane G."/>
            <person name="Meng A."/>
            <person name="Brown T."/>
            <person name="Cohen L."/>
        </authorList>
    </citation>
    <scope>NUCLEOTIDE SEQUENCE</scope>
    <source>
        <strain evidence="2">CCMP1320</strain>
    </source>
</reference>
<protein>
    <submittedName>
        <fullName evidence="2">Uncharacterized protein</fullName>
    </submittedName>
</protein>
<name>A0A7S3R4G3_DUNTE</name>
<sequence>MHAGMNGPSHTTTSRPKIRAVPLSKPKMPAQAQAQKPLGILFPSPQSSEMQAAPENNLDGDEPVLCLVRSSVLVPSKVAERWLFLQSLKQAGWT</sequence>
<proteinExistence type="predicted"/>
<evidence type="ECO:0000313" key="2">
    <source>
        <dbReference type="EMBL" id="CAE0501500.1"/>
    </source>
</evidence>
<feature type="region of interest" description="Disordered" evidence="1">
    <location>
        <begin position="1"/>
        <end position="59"/>
    </location>
</feature>
<gene>
    <name evidence="2" type="ORF">DTER00134_LOCUS16573</name>
</gene>
<dbReference type="AlphaFoldDB" id="A0A7S3R4G3"/>